<name>A0A0E9WY24_ANGAN</name>
<sequence>MFDFISVKSLFLIFTKGMKPIRNLKHIFKSNCLIASRGNTFYYVLKLLVMPQLRSVSAVSTPLLSQESLTVHSR</sequence>
<organism evidence="1">
    <name type="scientific">Anguilla anguilla</name>
    <name type="common">European freshwater eel</name>
    <name type="synonym">Muraena anguilla</name>
    <dbReference type="NCBI Taxonomy" id="7936"/>
    <lineage>
        <taxon>Eukaryota</taxon>
        <taxon>Metazoa</taxon>
        <taxon>Chordata</taxon>
        <taxon>Craniata</taxon>
        <taxon>Vertebrata</taxon>
        <taxon>Euteleostomi</taxon>
        <taxon>Actinopterygii</taxon>
        <taxon>Neopterygii</taxon>
        <taxon>Teleostei</taxon>
        <taxon>Anguilliformes</taxon>
        <taxon>Anguillidae</taxon>
        <taxon>Anguilla</taxon>
    </lineage>
</organism>
<reference evidence="1" key="1">
    <citation type="submission" date="2014-11" db="EMBL/GenBank/DDBJ databases">
        <authorList>
            <person name="Amaro Gonzalez C."/>
        </authorList>
    </citation>
    <scope>NUCLEOTIDE SEQUENCE</scope>
</reference>
<proteinExistence type="predicted"/>
<evidence type="ECO:0000313" key="1">
    <source>
        <dbReference type="EMBL" id="JAH95372.1"/>
    </source>
</evidence>
<protein>
    <submittedName>
        <fullName evidence="1">Uncharacterized protein</fullName>
    </submittedName>
</protein>
<accession>A0A0E9WY24</accession>
<dbReference type="AlphaFoldDB" id="A0A0E9WY24"/>
<reference evidence="1" key="2">
    <citation type="journal article" date="2015" name="Fish Shellfish Immunol.">
        <title>Early steps in the European eel (Anguilla anguilla)-Vibrio vulnificus interaction in the gills: Role of the RtxA13 toxin.</title>
        <authorList>
            <person name="Callol A."/>
            <person name="Pajuelo D."/>
            <person name="Ebbesson L."/>
            <person name="Teles M."/>
            <person name="MacKenzie S."/>
            <person name="Amaro C."/>
        </authorList>
    </citation>
    <scope>NUCLEOTIDE SEQUENCE</scope>
</reference>
<dbReference type="EMBL" id="GBXM01013205">
    <property type="protein sequence ID" value="JAH95372.1"/>
    <property type="molecule type" value="Transcribed_RNA"/>
</dbReference>